<dbReference type="Proteomes" id="UP000283841">
    <property type="component" value="Unassembled WGS sequence"/>
</dbReference>
<keyword evidence="3" id="KW-1185">Reference proteome</keyword>
<comment type="caution">
    <text evidence="2">The sequence shown here is derived from an EMBL/GenBank/DDBJ whole genome shotgun (WGS) entry which is preliminary data.</text>
</comment>
<dbReference type="STRING" id="264951.A0A443HY22"/>
<evidence type="ECO:0000313" key="2">
    <source>
        <dbReference type="EMBL" id="RWQ96735.1"/>
    </source>
</evidence>
<organism evidence="2 3">
    <name type="scientific">Byssochlamys spectabilis</name>
    <name type="common">Paecilomyces variotii</name>
    <dbReference type="NCBI Taxonomy" id="264951"/>
    <lineage>
        <taxon>Eukaryota</taxon>
        <taxon>Fungi</taxon>
        <taxon>Dikarya</taxon>
        <taxon>Ascomycota</taxon>
        <taxon>Pezizomycotina</taxon>
        <taxon>Eurotiomycetes</taxon>
        <taxon>Eurotiomycetidae</taxon>
        <taxon>Eurotiales</taxon>
        <taxon>Thermoascaceae</taxon>
        <taxon>Paecilomyces</taxon>
    </lineage>
</organism>
<evidence type="ECO:0000313" key="3">
    <source>
        <dbReference type="Proteomes" id="UP000283841"/>
    </source>
</evidence>
<proteinExistence type="predicted"/>
<dbReference type="EMBL" id="RCNU01000003">
    <property type="protein sequence ID" value="RWQ96735.1"/>
    <property type="molecule type" value="Genomic_DNA"/>
</dbReference>
<dbReference type="GeneID" id="39595387"/>
<feature type="compositionally biased region" description="Polar residues" evidence="1">
    <location>
        <begin position="251"/>
        <end position="263"/>
    </location>
</feature>
<dbReference type="RefSeq" id="XP_028486380.1">
    <property type="nucleotide sequence ID" value="XM_028626110.1"/>
</dbReference>
<feature type="region of interest" description="Disordered" evidence="1">
    <location>
        <begin position="225"/>
        <end position="263"/>
    </location>
</feature>
<evidence type="ECO:0008006" key="4">
    <source>
        <dbReference type="Google" id="ProtNLM"/>
    </source>
</evidence>
<dbReference type="AlphaFoldDB" id="A0A443HY22"/>
<gene>
    <name evidence="2" type="ORF">C8Q69DRAFT_203015</name>
</gene>
<sequence length="263" mass="29700">MSHRHLRGGCACGRNQYMIIVPEGVTEEAAQVYFDSGRDHRRSIGAPLSVWLRVPLAWYQSNTRSYYPDESHNSIRRTFTPLHAPHSQRSFCGFCGTPLTYWTELPPEEADFMSISVGSLRGDDQRLLEDLKLLPDDVDDEALDAQAAITRRNPPLSAPTVSSTADVSDFSRSYSQGTVGGIPWFEEMIEGSRLGRLMRSRRGVGRSDDQATTIEWEITEWRDEGPTEELEINTDSSTRNVISKRKHEQTTGEGRSSQFRTDL</sequence>
<protein>
    <recommendedName>
        <fullName evidence="4">CENP-V/GFA domain-containing protein</fullName>
    </recommendedName>
</protein>
<accession>A0A443HY22</accession>
<dbReference type="OrthoDB" id="3907216at2759"/>
<reference evidence="2 3" key="1">
    <citation type="journal article" date="2018" name="Front. Microbiol.">
        <title>Genomic and genetic insights into a cosmopolitan fungus, Paecilomyces variotii (Eurotiales).</title>
        <authorList>
            <person name="Urquhart A.S."/>
            <person name="Mondo S.J."/>
            <person name="Makela M.R."/>
            <person name="Hane J.K."/>
            <person name="Wiebenga A."/>
            <person name="He G."/>
            <person name="Mihaltcheva S."/>
            <person name="Pangilinan J."/>
            <person name="Lipzen A."/>
            <person name="Barry K."/>
            <person name="de Vries R.P."/>
            <person name="Grigoriev I.V."/>
            <person name="Idnurm A."/>
        </authorList>
    </citation>
    <scope>NUCLEOTIDE SEQUENCE [LARGE SCALE GENOMIC DNA]</scope>
    <source>
        <strain evidence="2 3">CBS 101075</strain>
    </source>
</reference>
<name>A0A443HY22_BYSSP</name>
<evidence type="ECO:0000256" key="1">
    <source>
        <dbReference type="SAM" id="MobiDB-lite"/>
    </source>
</evidence>
<dbReference type="VEuPathDB" id="FungiDB:C8Q69DRAFT_203015"/>
<dbReference type="Gene3D" id="3.90.1590.10">
    <property type="entry name" value="glutathione-dependent formaldehyde- activating enzyme (gfa)"/>
    <property type="match status" value="1"/>
</dbReference>